<evidence type="ECO:0000313" key="3">
    <source>
        <dbReference type="Proteomes" id="UP000230750"/>
    </source>
</evidence>
<accession>A0A2G8JKC9</accession>
<dbReference type="Proteomes" id="UP000230750">
    <property type="component" value="Unassembled WGS sequence"/>
</dbReference>
<name>A0A2G8JKC9_STIJA</name>
<protein>
    <submittedName>
        <fullName evidence="2">Putative serine/threonine-protein kinase SBK1-like isoform X2</fullName>
    </submittedName>
</protein>
<comment type="caution">
    <text evidence="2">The sequence shown here is derived from an EMBL/GenBank/DDBJ whole genome shotgun (WGS) entry which is preliminary data.</text>
</comment>
<keyword evidence="2" id="KW-0418">Kinase</keyword>
<dbReference type="InterPro" id="IPR008266">
    <property type="entry name" value="Tyr_kinase_AS"/>
</dbReference>
<dbReference type="AlphaFoldDB" id="A0A2G8JKC9"/>
<organism evidence="2 3">
    <name type="scientific">Stichopus japonicus</name>
    <name type="common">Sea cucumber</name>
    <dbReference type="NCBI Taxonomy" id="307972"/>
    <lineage>
        <taxon>Eukaryota</taxon>
        <taxon>Metazoa</taxon>
        <taxon>Echinodermata</taxon>
        <taxon>Eleutherozoa</taxon>
        <taxon>Echinozoa</taxon>
        <taxon>Holothuroidea</taxon>
        <taxon>Aspidochirotacea</taxon>
        <taxon>Aspidochirotida</taxon>
        <taxon>Stichopodidae</taxon>
        <taxon>Apostichopus</taxon>
    </lineage>
</organism>
<dbReference type="Gene3D" id="1.10.510.10">
    <property type="entry name" value="Transferase(Phosphotransferase) domain 1"/>
    <property type="match status" value="1"/>
</dbReference>
<dbReference type="InterPro" id="IPR011009">
    <property type="entry name" value="Kinase-like_dom_sf"/>
</dbReference>
<keyword evidence="3" id="KW-1185">Reference proteome</keyword>
<dbReference type="InterPro" id="IPR000719">
    <property type="entry name" value="Prot_kinase_dom"/>
</dbReference>
<sequence length="223" mass="25440">MHSLSLVHGDLCAENVLVCDPEMKVVKLSGFCHARKEGEITSKNTENIPYMPPEIVQKLPTEGFSAHRSQDSWSFGILLFCMLNGSFPWTEAEKESNKDYQRFYQWHKHHTIHLSCSWTRFSNKLLKLLRKLIHPKQSKRTSISNVKKYIKFTWTRTEDDIDLTEDFRSSGCTGEDGASGSSGSTTNLTAKLETLGVCTNGARQWRKVRTELWVSASSDTNYL</sequence>
<gene>
    <name evidence="2" type="ORF">BSL78_26980</name>
</gene>
<dbReference type="GO" id="GO:0005524">
    <property type="term" value="F:ATP binding"/>
    <property type="evidence" value="ECO:0007669"/>
    <property type="project" value="InterPro"/>
</dbReference>
<keyword evidence="2" id="KW-0808">Transferase</keyword>
<dbReference type="PANTHER" id="PTHR24359">
    <property type="entry name" value="SERINE/THREONINE-PROTEIN KINASE SBK1"/>
    <property type="match status" value="1"/>
</dbReference>
<dbReference type="PROSITE" id="PS00109">
    <property type="entry name" value="PROTEIN_KINASE_TYR"/>
    <property type="match status" value="1"/>
</dbReference>
<feature type="domain" description="Protein kinase" evidence="1">
    <location>
        <begin position="1"/>
        <end position="152"/>
    </location>
</feature>
<evidence type="ECO:0000313" key="2">
    <source>
        <dbReference type="EMBL" id="PIK36187.1"/>
    </source>
</evidence>
<dbReference type="PANTHER" id="PTHR24359:SF1">
    <property type="entry name" value="INHIBITOR OF NUCLEAR FACTOR KAPPA-B KINASE EPSILON SUBUNIT HOMOLOG 1-RELATED"/>
    <property type="match status" value="1"/>
</dbReference>
<dbReference type="PROSITE" id="PS50011">
    <property type="entry name" value="PROTEIN_KINASE_DOM"/>
    <property type="match status" value="1"/>
</dbReference>
<dbReference type="OrthoDB" id="6513151at2759"/>
<dbReference type="Pfam" id="PF00069">
    <property type="entry name" value="Pkinase"/>
    <property type="match status" value="1"/>
</dbReference>
<reference evidence="2 3" key="1">
    <citation type="journal article" date="2017" name="PLoS Biol.">
        <title>The sea cucumber genome provides insights into morphological evolution and visceral regeneration.</title>
        <authorList>
            <person name="Zhang X."/>
            <person name="Sun L."/>
            <person name="Yuan J."/>
            <person name="Sun Y."/>
            <person name="Gao Y."/>
            <person name="Zhang L."/>
            <person name="Li S."/>
            <person name="Dai H."/>
            <person name="Hamel J.F."/>
            <person name="Liu C."/>
            <person name="Yu Y."/>
            <person name="Liu S."/>
            <person name="Lin W."/>
            <person name="Guo K."/>
            <person name="Jin S."/>
            <person name="Xu P."/>
            <person name="Storey K.B."/>
            <person name="Huan P."/>
            <person name="Zhang T."/>
            <person name="Zhou Y."/>
            <person name="Zhang J."/>
            <person name="Lin C."/>
            <person name="Li X."/>
            <person name="Xing L."/>
            <person name="Huo D."/>
            <person name="Sun M."/>
            <person name="Wang L."/>
            <person name="Mercier A."/>
            <person name="Li F."/>
            <person name="Yang H."/>
            <person name="Xiang J."/>
        </authorList>
    </citation>
    <scope>NUCLEOTIDE SEQUENCE [LARGE SCALE GENOMIC DNA]</scope>
    <source>
        <strain evidence="2">Shaxun</strain>
        <tissue evidence="2">Muscle</tissue>
    </source>
</reference>
<proteinExistence type="predicted"/>
<dbReference type="GO" id="GO:0004674">
    <property type="term" value="F:protein serine/threonine kinase activity"/>
    <property type="evidence" value="ECO:0007669"/>
    <property type="project" value="TreeGrafter"/>
</dbReference>
<dbReference type="EMBL" id="MRZV01001723">
    <property type="protein sequence ID" value="PIK36187.1"/>
    <property type="molecule type" value="Genomic_DNA"/>
</dbReference>
<evidence type="ECO:0000259" key="1">
    <source>
        <dbReference type="PROSITE" id="PS50011"/>
    </source>
</evidence>
<dbReference type="SUPFAM" id="SSF56112">
    <property type="entry name" value="Protein kinase-like (PK-like)"/>
    <property type="match status" value="1"/>
</dbReference>